<reference evidence="1 2" key="1">
    <citation type="submission" date="2020-07" db="EMBL/GenBank/DDBJ databases">
        <title>Thermogemmata thermophila gen. nov., sp. nov., a novel moderate thermophilic planctomycete from a Kamchatka hot spring.</title>
        <authorList>
            <person name="Elcheninov A.G."/>
            <person name="Podosokorskaya O.A."/>
            <person name="Kovaleva O.L."/>
            <person name="Novikov A."/>
            <person name="Bonch-Osmolovskaya E.A."/>
            <person name="Toshchakov S.V."/>
            <person name="Kublanov I.V."/>
        </authorList>
    </citation>
    <scope>NUCLEOTIDE SEQUENCE [LARGE SCALE GENOMIC DNA]</scope>
    <source>
        <strain evidence="1 2">2918</strain>
    </source>
</reference>
<name>A0A7V8VGA9_9BACT</name>
<protein>
    <submittedName>
        <fullName evidence="1">Uncharacterized protein</fullName>
    </submittedName>
</protein>
<dbReference type="Proteomes" id="UP000542342">
    <property type="component" value="Unassembled WGS sequence"/>
</dbReference>
<sequence length="77" mass="8884">MLLALESNEAGYYVSGIYHGEPFAPTRYRLVRGGWDHEHCYLCWAKVFPGEEWWVAHPANCEDEIGLCLDCYARLFG</sequence>
<keyword evidence="2" id="KW-1185">Reference proteome</keyword>
<proteinExistence type="predicted"/>
<evidence type="ECO:0000313" key="1">
    <source>
        <dbReference type="EMBL" id="MBA2227503.1"/>
    </source>
</evidence>
<accession>A0A7V8VGA9</accession>
<dbReference type="RefSeq" id="WP_194539371.1">
    <property type="nucleotide sequence ID" value="NZ_JACEFB010000015.1"/>
</dbReference>
<comment type="caution">
    <text evidence="1">The sequence shown here is derived from an EMBL/GenBank/DDBJ whole genome shotgun (WGS) entry which is preliminary data.</text>
</comment>
<gene>
    <name evidence="1" type="ORF">H0921_15190</name>
</gene>
<dbReference type="AlphaFoldDB" id="A0A7V8VGA9"/>
<evidence type="ECO:0000313" key="2">
    <source>
        <dbReference type="Proteomes" id="UP000542342"/>
    </source>
</evidence>
<dbReference type="EMBL" id="JACEFB010000015">
    <property type="protein sequence ID" value="MBA2227503.1"/>
    <property type="molecule type" value="Genomic_DNA"/>
</dbReference>
<organism evidence="1 2">
    <name type="scientific">Thermogemmata fonticola</name>
    <dbReference type="NCBI Taxonomy" id="2755323"/>
    <lineage>
        <taxon>Bacteria</taxon>
        <taxon>Pseudomonadati</taxon>
        <taxon>Planctomycetota</taxon>
        <taxon>Planctomycetia</taxon>
        <taxon>Gemmatales</taxon>
        <taxon>Gemmataceae</taxon>
        <taxon>Thermogemmata</taxon>
    </lineage>
</organism>